<dbReference type="Proteomes" id="UP001476950">
    <property type="component" value="Unassembled WGS sequence"/>
</dbReference>
<dbReference type="Pfam" id="PF25583">
    <property type="entry name" value="WCX"/>
    <property type="match status" value="1"/>
</dbReference>
<gene>
    <name evidence="2" type="ORF">NDI38_24240</name>
</gene>
<dbReference type="EMBL" id="JAMPLM010000036">
    <property type="protein sequence ID" value="MEP1061513.1"/>
    <property type="molecule type" value="Genomic_DNA"/>
</dbReference>
<sequence length="308" mass="36336">MPYPHDGSHNREWQVQSVRTGGVMMGRKGQSMTLSVSEQDKAQLEAIAREQGMLWGDRPNISRLMEAIARRELLIGHNNDWSEMRIRALQQAIRSLADTGQTDAAQLVASLLLERSELAMPLRNEIERFLDTPIAPWRTEIDQYIRRQIPFRLTYQDAAARLLTFNISFARITFYEKRQYLECWCEETDSNRDISFLQHNWTLRLDHIPDAAISTTRANWREQLDELEVEIHLFGGLAFAYQPRPEDQVIEWLEDAPQVRRVVRRISNTFWFFRELLPYGKNCVIVAPPEVRDRFREEVRSLYEHYQD</sequence>
<name>A0ABV0KR46_9CYAN</name>
<evidence type="ECO:0000313" key="3">
    <source>
        <dbReference type="Proteomes" id="UP001476950"/>
    </source>
</evidence>
<evidence type="ECO:0000313" key="2">
    <source>
        <dbReference type="EMBL" id="MEP1061513.1"/>
    </source>
</evidence>
<comment type="caution">
    <text evidence="2">The sequence shown here is derived from an EMBL/GenBank/DDBJ whole genome shotgun (WGS) entry which is preliminary data.</text>
</comment>
<reference evidence="2 3" key="1">
    <citation type="submission" date="2022-04" db="EMBL/GenBank/DDBJ databases">
        <title>Positive selection, recombination, and allopatry shape intraspecific diversity of widespread and dominant cyanobacteria.</title>
        <authorList>
            <person name="Wei J."/>
            <person name="Shu W."/>
            <person name="Hu C."/>
        </authorList>
    </citation>
    <scope>NUCLEOTIDE SEQUENCE [LARGE SCALE GENOMIC DNA]</scope>
    <source>
        <strain evidence="2 3">AS-A4</strain>
    </source>
</reference>
<proteinExistence type="predicted"/>
<keyword evidence="3" id="KW-1185">Reference proteome</keyword>
<accession>A0ABV0KR46</accession>
<evidence type="ECO:0000259" key="1">
    <source>
        <dbReference type="Pfam" id="PF25583"/>
    </source>
</evidence>
<protein>
    <submittedName>
        <fullName evidence="2">WYL domain-containing protein</fullName>
    </submittedName>
</protein>
<dbReference type="RefSeq" id="WP_242033351.1">
    <property type="nucleotide sequence ID" value="NZ_JAMPLM010000036.1"/>
</dbReference>
<dbReference type="InterPro" id="IPR057727">
    <property type="entry name" value="WCX_dom"/>
</dbReference>
<organism evidence="2 3">
    <name type="scientific">Stenomitos frigidus AS-A4</name>
    <dbReference type="NCBI Taxonomy" id="2933935"/>
    <lineage>
        <taxon>Bacteria</taxon>
        <taxon>Bacillati</taxon>
        <taxon>Cyanobacteriota</taxon>
        <taxon>Cyanophyceae</taxon>
        <taxon>Leptolyngbyales</taxon>
        <taxon>Leptolyngbyaceae</taxon>
        <taxon>Stenomitos</taxon>
    </lineage>
</organism>
<feature type="domain" description="WCX" evidence="1">
    <location>
        <begin position="227"/>
        <end position="302"/>
    </location>
</feature>